<dbReference type="OrthoDB" id="8688629at2"/>
<organism evidence="3 4">
    <name type="scientific">Variovorax guangxiensis</name>
    <dbReference type="NCBI Taxonomy" id="1775474"/>
    <lineage>
        <taxon>Bacteria</taxon>
        <taxon>Pseudomonadati</taxon>
        <taxon>Pseudomonadota</taxon>
        <taxon>Betaproteobacteria</taxon>
        <taxon>Burkholderiales</taxon>
        <taxon>Comamonadaceae</taxon>
        <taxon>Variovorax</taxon>
    </lineage>
</organism>
<evidence type="ECO:0000313" key="4">
    <source>
        <dbReference type="Proteomes" id="UP000281118"/>
    </source>
</evidence>
<sequence>MDTPLRLRNRNRAHAQRGAYAVEFAMVFLISFSLLYGVITYGMLFAFRMGLQNAAEDGARAALRYQPTIAKRADQAKATATSSSSWMPSKVAPDVEATVCEVLTNNCANPACTTWDTRCQMIVTVTANNLQQLLPPFPSFAMPDQIVGKANMLLDGRVP</sequence>
<gene>
    <name evidence="3" type="ORF">EJP67_20525</name>
</gene>
<proteinExistence type="predicted"/>
<feature type="domain" description="TadE-like" evidence="2">
    <location>
        <begin position="18"/>
        <end position="60"/>
    </location>
</feature>
<dbReference type="RefSeq" id="WP_126023563.1">
    <property type="nucleotide sequence ID" value="NZ_RXFT01000009.1"/>
</dbReference>
<dbReference type="Pfam" id="PF07811">
    <property type="entry name" value="TadE"/>
    <property type="match status" value="1"/>
</dbReference>
<evidence type="ECO:0000256" key="1">
    <source>
        <dbReference type="SAM" id="Phobius"/>
    </source>
</evidence>
<keyword evidence="1" id="KW-0472">Membrane</keyword>
<keyword evidence="1" id="KW-1133">Transmembrane helix</keyword>
<keyword evidence="1" id="KW-0812">Transmembrane</keyword>
<feature type="transmembrane region" description="Helical" evidence="1">
    <location>
        <begin position="21"/>
        <end position="47"/>
    </location>
</feature>
<comment type="caution">
    <text evidence="3">The sequence shown here is derived from an EMBL/GenBank/DDBJ whole genome shotgun (WGS) entry which is preliminary data.</text>
</comment>
<dbReference type="InterPro" id="IPR012495">
    <property type="entry name" value="TadE-like_dom"/>
</dbReference>
<name>A0A433MN80_9BURK</name>
<evidence type="ECO:0000313" key="3">
    <source>
        <dbReference type="EMBL" id="RUR69446.1"/>
    </source>
</evidence>
<protein>
    <submittedName>
        <fullName evidence="3">Pilus assembly protein</fullName>
    </submittedName>
</protein>
<dbReference type="AlphaFoldDB" id="A0A433MN80"/>
<dbReference type="Proteomes" id="UP000281118">
    <property type="component" value="Unassembled WGS sequence"/>
</dbReference>
<accession>A0A433MN80</accession>
<reference evidence="3 4" key="1">
    <citation type="submission" date="2018-12" db="EMBL/GenBank/DDBJ databases">
        <title>The genome sequences of Variovorax guangxiensis DSM 27352.</title>
        <authorList>
            <person name="Gao J."/>
            <person name="Sun J."/>
        </authorList>
    </citation>
    <scope>NUCLEOTIDE SEQUENCE [LARGE SCALE GENOMIC DNA]</scope>
    <source>
        <strain evidence="3 4">DSM 27352</strain>
    </source>
</reference>
<evidence type="ECO:0000259" key="2">
    <source>
        <dbReference type="Pfam" id="PF07811"/>
    </source>
</evidence>
<dbReference type="EMBL" id="RXFT01000009">
    <property type="protein sequence ID" value="RUR69446.1"/>
    <property type="molecule type" value="Genomic_DNA"/>
</dbReference>